<keyword evidence="3" id="KW-1185">Reference proteome</keyword>
<feature type="region of interest" description="Disordered" evidence="1">
    <location>
        <begin position="296"/>
        <end position="322"/>
    </location>
</feature>
<dbReference type="InParanoid" id="A0A2P6N2T2"/>
<evidence type="ECO:0000256" key="1">
    <source>
        <dbReference type="SAM" id="MobiDB-lite"/>
    </source>
</evidence>
<name>A0A2P6N2T2_9EUKA</name>
<comment type="caution">
    <text evidence="2">The sequence shown here is derived from an EMBL/GenBank/DDBJ whole genome shotgun (WGS) entry which is preliminary data.</text>
</comment>
<protein>
    <submittedName>
        <fullName evidence="2">Uncharacterized protein</fullName>
    </submittedName>
</protein>
<feature type="compositionally biased region" description="Basic and acidic residues" evidence="1">
    <location>
        <begin position="311"/>
        <end position="322"/>
    </location>
</feature>
<dbReference type="Proteomes" id="UP000241769">
    <property type="component" value="Unassembled WGS sequence"/>
</dbReference>
<dbReference type="EMBL" id="MDYQ01000233">
    <property type="protein sequence ID" value="PRP78264.1"/>
    <property type="molecule type" value="Genomic_DNA"/>
</dbReference>
<gene>
    <name evidence="2" type="ORF">PROFUN_13874</name>
</gene>
<sequence length="335" mass="38622">MSRDLSAENQVIQERIDWLLEVLRVQKERSTIFMKQALEKTLNMQNELSSVQAQTAELRKELIASNPKTRGVSVSRTQSQSNLDHRRHSVQLNNMSMINLRASEGGIPTREMSHLGLESSHTNYEDLFVLPCIKLEEEWYVLVRCIDVGTKSHQLKLSTMRARRIQGESHVSTSLRALTNDTMNVIDMKDNLTRGKGPCLVLDEKVTILPLMISVSRLYDAYQNRTEDSNELFGLVLYQVEDIIQGKPIHGIDCTEQLQLFREPFFSIDRMKNFLNDAVPLQLKTRREEAINRVKRHASTFDPTSTSPPNHNEKNDGSKRLYSQKIEEYLDNHVR</sequence>
<proteinExistence type="predicted"/>
<reference evidence="2 3" key="1">
    <citation type="journal article" date="2018" name="Genome Biol. Evol.">
        <title>Multiple Roots of Fruiting Body Formation in Amoebozoa.</title>
        <authorList>
            <person name="Hillmann F."/>
            <person name="Forbes G."/>
            <person name="Novohradska S."/>
            <person name="Ferling I."/>
            <person name="Riege K."/>
            <person name="Groth M."/>
            <person name="Westermann M."/>
            <person name="Marz M."/>
            <person name="Spaller T."/>
            <person name="Winckler T."/>
            <person name="Schaap P."/>
            <person name="Glockner G."/>
        </authorList>
    </citation>
    <scope>NUCLEOTIDE SEQUENCE [LARGE SCALE GENOMIC DNA]</scope>
    <source>
        <strain evidence="2 3">Jena</strain>
    </source>
</reference>
<dbReference type="AlphaFoldDB" id="A0A2P6N2T2"/>
<accession>A0A2P6N2T2</accession>
<evidence type="ECO:0000313" key="2">
    <source>
        <dbReference type="EMBL" id="PRP78264.1"/>
    </source>
</evidence>
<feature type="compositionally biased region" description="Polar residues" evidence="1">
    <location>
        <begin position="301"/>
        <end position="310"/>
    </location>
</feature>
<evidence type="ECO:0000313" key="3">
    <source>
        <dbReference type="Proteomes" id="UP000241769"/>
    </source>
</evidence>
<organism evidence="2 3">
    <name type="scientific">Planoprotostelium fungivorum</name>
    <dbReference type="NCBI Taxonomy" id="1890364"/>
    <lineage>
        <taxon>Eukaryota</taxon>
        <taxon>Amoebozoa</taxon>
        <taxon>Evosea</taxon>
        <taxon>Variosea</taxon>
        <taxon>Cavosteliida</taxon>
        <taxon>Cavosteliaceae</taxon>
        <taxon>Planoprotostelium</taxon>
    </lineage>
</organism>